<accession>T1K0A2</accession>
<dbReference type="EnsemblMetazoa" id="tetur03g06990.1">
    <property type="protein sequence ID" value="tetur03g06990.1"/>
    <property type="gene ID" value="tetur03g06990"/>
</dbReference>
<dbReference type="EMBL" id="CAEY01001135">
    <property type="status" value="NOT_ANNOTATED_CDS"/>
    <property type="molecule type" value="Genomic_DNA"/>
</dbReference>
<keyword evidence="2" id="KW-1185">Reference proteome</keyword>
<reference evidence="1" key="2">
    <citation type="submission" date="2015-06" db="UniProtKB">
        <authorList>
            <consortium name="EnsemblMetazoa"/>
        </authorList>
    </citation>
    <scope>IDENTIFICATION</scope>
</reference>
<dbReference type="HOGENOM" id="CLU_673252_0_0_1"/>
<proteinExistence type="predicted"/>
<reference evidence="2" key="1">
    <citation type="submission" date="2011-08" db="EMBL/GenBank/DDBJ databases">
        <authorList>
            <person name="Rombauts S."/>
        </authorList>
    </citation>
    <scope>NUCLEOTIDE SEQUENCE</scope>
    <source>
        <strain evidence="2">London</strain>
    </source>
</reference>
<dbReference type="Proteomes" id="UP000015104">
    <property type="component" value="Unassembled WGS sequence"/>
</dbReference>
<evidence type="ECO:0000313" key="1">
    <source>
        <dbReference type="EnsemblMetazoa" id="tetur03g06990.1"/>
    </source>
</evidence>
<dbReference type="AlphaFoldDB" id="T1K0A2"/>
<protein>
    <submittedName>
        <fullName evidence="1">Uncharacterized protein</fullName>
    </submittedName>
</protein>
<organism evidence="1 2">
    <name type="scientific">Tetranychus urticae</name>
    <name type="common">Two-spotted spider mite</name>
    <dbReference type="NCBI Taxonomy" id="32264"/>
    <lineage>
        <taxon>Eukaryota</taxon>
        <taxon>Metazoa</taxon>
        <taxon>Ecdysozoa</taxon>
        <taxon>Arthropoda</taxon>
        <taxon>Chelicerata</taxon>
        <taxon>Arachnida</taxon>
        <taxon>Acari</taxon>
        <taxon>Acariformes</taxon>
        <taxon>Trombidiformes</taxon>
        <taxon>Prostigmata</taxon>
        <taxon>Eleutherengona</taxon>
        <taxon>Raphignathae</taxon>
        <taxon>Tetranychoidea</taxon>
        <taxon>Tetranychidae</taxon>
        <taxon>Tetranychus</taxon>
    </lineage>
</organism>
<sequence>MPVDLPLDVEDGNWLIKAKLTDKDYSKEIFIDEYIKSANGTIRGKIVVKLGDDDPFDIFYSNANQYERLVVVGASCTYYVYRKNGNGWNHARSALGDSLANHLLLVGPSVIFRINNFAPVWKPGPDVFARGGKQHSANLANFDWHLSIWFYYRGNSLEGLKKPTQVLFYGYDPKSEVLTDGTFLYDLYMITRVEQNFDAIVTPRPGLVCDRYFSDSSAKTRAPFPKLTQRSLHFIAKTKGLNAGPAKNEEVYADEKNQMMRIKTSTYGKDNEIITTDSIYDYQLGLAYEFTEKGKCSISPMDLSAPGLVEDLSLTYGNYKLDLNRLLNFDLNYRYLGPVLFENREEIGIHAWEILNKGAELGGQSYPNVVTTQYFSKLTDGRTDYAFVGTTKKAYDKNPHNILGFFHLAYIVSSIFKSL</sequence>
<evidence type="ECO:0000313" key="2">
    <source>
        <dbReference type="Proteomes" id="UP000015104"/>
    </source>
</evidence>
<name>T1K0A2_TETUR</name>